<dbReference type="Proteomes" id="UP000243499">
    <property type="component" value="Chromosome 6"/>
</dbReference>
<dbReference type="InterPro" id="IPR009769">
    <property type="entry name" value="EDR2_C"/>
</dbReference>
<organism evidence="3">
    <name type="scientific">Panicum hallii</name>
    <dbReference type="NCBI Taxonomy" id="206008"/>
    <lineage>
        <taxon>Eukaryota</taxon>
        <taxon>Viridiplantae</taxon>
        <taxon>Streptophyta</taxon>
        <taxon>Embryophyta</taxon>
        <taxon>Tracheophyta</taxon>
        <taxon>Spermatophyta</taxon>
        <taxon>Magnoliopsida</taxon>
        <taxon>Liliopsida</taxon>
        <taxon>Poales</taxon>
        <taxon>Poaceae</taxon>
        <taxon>PACMAD clade</taxon>
        <taxon>Panicoideae</taxon>
        <taxon>Panicodae</taxon>
        <taxon>Paniceae</taxon>
        <taxon>Panicinae</taxon>
        <taxon>Panicum</taxon>
        <taxon>Panicum sect. Panicum</taxon>
    </lineage>
</organism>
<feature type="compositionally biased region" description="Polar residues" evidence="1">
    <location>
        <begin position="380"/>
        <end position="401"/>
    </location>
</feature>
<dbReference type="InterPro" id="IPR045096">
    <property type="entry name" value="EDR2-like"/>
</dbReference>
<dbReference type="Gramene" id="PAN33627">
    <property type="protein sequence ID" value="PAN33627"/>
    <property type="gene ID" value="PAHAL_6G034800"/>
</dbReference>
<dbReference type="AlphaFoldDB" id="A0A2S3I073"/>
<evidence type="ECO:0000259" key="2">
    <source>
        <dbReference type="Pfam" id="PF07059"/>
    </source>
</evidence>
<feature type="domain" description="Protein ENHANCED DISEASE RESISTANCE 2 C-terminal" evidence="2">
    <location>
        <begin position="140"/>
        <end position="350"/>
    </location>
</feature>
<dbReference type="PANTHER" id="PTHR12136:SF101">
    <property type="entry name" value="ENHANCED DISEASE RESISTANCE-LIKE PROTEIN (DUF1336)"/>
    <property type="match status" value="1"/>
</dbReference>
<accession>A0A2S3I073</accession>
<proteinExistence type="predicted"/>
<feature type="region of interest" description="Disordered" evidence="1">
    <location>
        <begin position="353"/>
        <end position="412"/>
    </location>
</feature>
<gene>
    <name evidence="3" type="ORF">PAHAL_6G034800</name>
</gene>
<feature type="compositionally biased region" description="Basic and acidic residues" evidence="1">
    <location>
        <begin position="402"/>
        <end position="412"/>
    </location>
</feature>
<reference evidence="3" key="1">
    <citation type="submission" date="2018-04" db="EMBL/GenBank/DDBJ databases">
        <title>WGS assembly of Panicum hallii.</title>
        <authorList>
            <person name="Lovell J."/>
            <person name="Jenkins J."/>
            <person name="Lowry D."/>
            <person name="Mamidi S."/>
            <person name="Sreedasyam A."/>
            <person name="Weng X."/>
            <person name="Barry K."/>
            <person name="Bonette J."/>
            <person name="Campitelli B."/>
            <person name="Daum C."/>
            <person name="Gordon S."/>
            <person name="Gould B."/>
            <person name="Lipzen A."/>
            <person name="Macqueen A."/>
            <person name="Palacio-Mejia J."/>
            <person name="Plott C."/>
            <person name="Shakirov E."/>
            <person name="Shu S."/>
            <person name="Yoshinaga Y."/>
            <person name="Zane M."/>
            <person name="Rokhsar D."/>
            <person name="Grimwood J."/>
            <person name="Schmutz J."/>
            <person name="Juenger T."/>
        </authorList>
    </citation>
    <scope>NUCLEOTIDE SEQUENCE [LARGE SCALE GENOMIC DNA]</scope>
    <source>
        <strain evidence="3">FIL2</strain>
    </source>
</reference>
<sequence length="412" mass="45516">MLVRVVVVTPSAPSRLFVYYPSQLRLRKAFLVPSLPLLPRTARNLPEDATNPTQSGIQASSDPRLPLRGSHWVPLRTESTRRSAAAAGGSRPAVPLRRRVVVRTPKMASSNDEAEHQWIENLKSGGAVPCLAPESCPDGWATPPGDSFMVRGPEYLTNKVKIPGGEYLLKPLGFDWIKGPAKICEILKDKNHRVRKAIDEEASHGKQPFVWAFNLQLPKDNYSAIFYFVSLEPVHEGSLMDQFLKGDDAFRNSRLKLIANIIKGPWIVRTAVGEQAICILGRALSCKYVQGSNFIEVDVDIGSSIVANAIVHLAFGYITTLTVDLAFLIESQTDSELPERLLGAVRFSELSPGSAGQYERQSEEHQESTQSRPVGFWQGFWSNNQGNPREPSPSLQNTNGNLHKEAANENAK</sequence>
<evidence type="ECO:0000256" key="1">
    <source>
        <dbReference type="SAM" id="MobiDB-lite"/>
    </source>
</evidence>
<feature type="compositionally biased region" description="Polar residues" evidence="1">
    <location>
        <begin position="50"/>
        <end position="61"/>
    </location>
</feature>
<dbReference type="EMBL" id="CM008051">
    <property type="protein sequence ID" value="PAN33627.1"/>
    <property type="molecule type" value="Genomic_DNA"/>
</dbReference>
<dbReference type="PANTHER" id="PTHR12136">
    <property type="entry name" value="ENHANCED DISEASE RESISTANCE-RELATED"/>
    <property type="match status" value="1"/>
</dbReference>
<evidence type="ECO:0000313" key="3">
    <source>
        <dbReference type="EMBL" id="PAN33627.1"/>
    </source>
</evidence>
<name>A0A2S3I073_9POAL</name>
<feature type="region of interest" description="Disordered" evidence="1">
    <location>
        <begin position="43"/>
        <end position="63"/>
    </location>
</feature>
<dbReference type="Pfam" id="PF07059">
    <property type="entry name" value="EDR2_C"/>
    <property type="match status" value="1"/>
</dbReference>
<protein>
    <recommendedName>
        <fullName evidence="2">Protein ENHANCED DISEASE RESISTANCE 2 C-terminal domain-containing protein</fullName>
    </recommendedName>
</protein>